<reference evidence="13" key="1">
    <citation type="submission" date="2020-04" db="EMBL/GenBank/DDBJ databases">
        <title>Phage recombination drives evolution of spore-forming Bacilli.</title>
        <authorList>
            <person name="Dragos A."/>
            <person name="Kovacs A.T."/>
        </authorList>
    </citation>
    <scope>NUCLEOTIDE SEQUENCE</scope>
    <source>
        <strain evidence="13">168</strain>
    </source>
</reference>
<evidence type="ECO:0000256" key="2">
    <source>
        <dbReference type="ARBA" id="ARBA00012438"/>
    </source>
</evidence>
<dbReference type="EC" id="2.7.13.3" evidence="2"/>
<dbReference type="GO" id="GO:0016020">
    <property type="term" value="C:membrane"/>
    <property type="evidence" value="ECO:0007669"/>
    <property type="project" value="InterPro"/>
</dbReference>
<dbReference type="GO" id="GO:0005524">
    <property type="term" value="F:ATP binding"/>
    <property type="evidence" value="ECO:0007669"/>
    <property type="project" value="UniProtKB-KW"/>
</dbReference>
<dbReference type="Pfam" id="PF02518">
    <property type="entry name" value="HATPase_c"/>
    <property type="match status" value="1"/>
</dbReference>
<comment type="catalytic activity">
    <reaction evidence="1">
        <text>ATP + protein L-histidine = ADP + protein N-phospho-L-histidine.</text>
        <dbReference type="EC" id="2.7.13.3"/>
    </reaction>
</comment>
<evidence type="ECO:0000256" key="8">
    <source>
        <dbReference type="ARBA" id="ARBA00023012"/>
    </source>
</evidence>
<dbReference type="RefSeq" id="NP_391769.1">
    <property type="nucleotide sequence ID" value="NC_000964.3"/>
</dbReference>
<dbReference type="EMBL" id="CP052842">
    <property type="protein sequence ID" value="QJP90561.1"/>
    <property type="molecule type" value="Genomic_DNA"/>
</dbReference>
<feature type="coiled-coil region" evidence="9">
    <location>
        <begin position="156"/>
        <end position="193"/>
    </location>
</feature>
<keyword evidence="3" id="KW-0597">Phosphoprotein</keyword>
<feature type="domain" description="Signal transduction histidine kinase subgroup 3 dimerisation and phosphoacceptor" evidence="12">
    <location>
        <begin position="202"/>
        <end position="265"/>
    </location>
</feature>
<accession>A0A6M4JQN9</accession>
<feature type="transmembrane region" description="Helical" evidence="10">
    <location>
        <begin position="36"/>
        <end position="53"/>
    </location>
</feature>
<feature type="transmembrane region" description="Helical" evidence="10">
    <location>
        <begin position="60"/>
        <end position="79"/>
    </location>
</feature>
<evidence type="ECO:0000256" key="5">
    <source>
        <dbReference type="ARBA" id="ARBA00022741"/>
    </source>
</evidence>
<evidence type="ECO:0000256" key="6">
    <source>
        <dbReference type="ARBA" id="ARBA00022777"/>
    </source>
</evidence>
<evidence type="ECO:0000256" key="1">
    <source>
        <dbReference type="ARBA" id="ARBA00000085"/>
    </source>
</evidence>
<keyword evidence="9" id="KW-0175">Coiled coil</keyword>
<dbReference type="GO" id="GO:0000155">
    <property type="term" value="F:phosphorelay sensor kinase activity"/>
    <property type="evidence" value="ECO:0007669"/>
    <property type="project" value="InterPro"/>
</dbReference>
<dbReference type="GO" id="GO:0046983">
    <property type="term" value="F:protein dimerization activity"/>
    <property type="evidence" value="ECO:0007669"/>
    <property type="project" value="InterPro"/>
</dbReference>
<keyword evidence="8" id="KW-0902">Two-component regulatory system</keyword>
<evidence type="ECO:0000259" key="12">
    <source>
        <dbReference type="Pfam" id="PF07730"/>
    </source>
</evidence>
<dbReference type="PANTHER" id="PTHR24421:SF10">
    <property type="entry name" value="NITRATE_NITRITE SENSOR PROTEIN NARQ"/>
    <property type="match status" value="1"/>
</dbReference>
<dbReference type="InterPro" id="IPR003594">
    <property type="entry name" value="HATPase_dom"/>
</dbReference>
<dbReference type="Pfam" id="PF07730">
    <property type="entry name" value="HisKA_3"/>
    <property type="match status" value="1"/>
</dbReference>
<gene>
    <name evidence="13" type="primary">yxjM</name>
    <name evidence="13" type="ORF">HIR78_22210</name>
</gene>
<dbReference type="InterPro" id="IPR036890">
    <property type="entry name" value="HATPase_C_sf"/>
</dbReference>
<evidence type="ECO:0000256" key="9">
    <source>
        <dbReference type="SAM" id="Coils"/>
    </source>
</evidence>
<dbReference type="InterPro" id="IPR011712">
    <property type="entry name" value="Sig_transdc_His_kin_sub3_dim/P"/>
</dbReference>
<dbReference type="SMR" id="A0A6M4JQN9"/>
<protein>
    <recommendedName>
        <fullName evidence="2">histidine kinase</fullName>
        <ecNumber evidence="2">2.7.13.3</ecNumber>
    </recommendedName>
</protein>
<evidence type="ECO:0000313" key="13">
    <source>
        <dbReference type="EMBL" id="QJP90561.1"/>
    </source>
</evidence>
<proteinExistence type="predicted"/>
<feature type="domain" description="Histidine kinase/HSP90-like ATPase" evidence="11">
    <location>
        <begin position="308"/>
        <end position="394"/>
    </location>
</feature>
<keyword evidence="7" id="KW-0067">ATP-binding</keyword>
<dbReference type="Gene3D" id="3.30.565.10">
    <property type="entry name" value="Histidine kinase-like ATPase, C-terminal domain"/>
    <property type="match status" value="1"/>
</dbReference>
<name>A0A6M4JQN9_BACSU</name>
<dbReference type="GeneID" id="937441"/>
<dbReference type="PANTHER" id="PTHR24421">
    <property type="entry name" value="NITRATE/NITRITE SENSOR PROTEIN NARX-RELATED"/>
    <property type="match status" value="1"/>
</dbReference>
<dbReference type="CDD" id="cd16917">
    <property type="entry name" value="HATPase_UhpB-NarQ-NarX-like"/>
    <property type="match status" value="1"/>
</dbReference>
<dbReference type="AlphaFoldDB" id="A0A6M4JQN9"/>
<organism evidence="13">
    <name type="scientific">Bacillus subtilis (strain 168)</name>
    <dbReference type="NCBI Taxonomy" id="224308"/>
    <lineage>
        <taxon>Bacteria</taxon>
        <taxon>Bacillati</taxon>
        <taxon>Bacillota</taxon>
        <taxon>Bacilli</taxon>
        <taxon>Bacillales</taxon>
        <taxon>Bacillaceae</taxon>
        <taxon>Bacillus</taxon>
    </lineage>
</organism>
<dbReference type="InterPro" id="IPR050482">
    <property type="entry name" value="Sensor_HK_TwoCompSys"/>
</dbReference>
<keyword evidence="10" id="KW-0812">Transmembrane</keyword>
<keyword evidence="10" id="KW-1133">Transmembrane helix</keyword>
<dbReference type="SUPFAM" id="SSF55874">
    <property type="entry name" value="ATPase domain of HSP90 chaperone/DNA topoisomerase II/histidine kinase"/>
    <property type="match status" value="1"/>
</dbReference>
<feature type="transmembrane region" description="Helical" evidence="10">
    <location>
        <begin position="85"/>
        <end position="100"/>
    </location>
</feature>
<dbReference type="KEGG" id="bsu:BSU38900"/>
<evidence type="ECO:0000259" key="11">
    <source>
        <dbReference type="Pfam" id="PF02518"/>
    </source>
</evidence>
<evidence type="ECO:0000256" key="7">
    <source>
        <dbReference type="ARBA" id="ARBA00022840"/>
    </source>
</evidence>
<evidence type="ECO:0000256" key="3">
    <source>
        <dbReference type="ARBA" id="ARBA00022553"/>
    </source>
</evidence>
<evidence type="ECO:0000256" key="4">
    <source>
        <dbReference type="ARBA" id="ARBA00022679"/>
    </source>
</evidence>
<keyword evidence="10" id="KW-0472">Membrane</keyword>
<keyword evidence="4" id="KW-0808">Transferase</keyword>
<dbReference type="Gene3D" id="1.20.5.1930">
    <property type="match status" value="1"/>
</dbReference>
<sequence>MNGQTPARHYYKKLVPSLILILNCIQFLSHPTKADPILLAFVFAVYLAFIWIIPYVASTAVSLSIFIGLWLLTDFFWAVSGQEQGAAYFLIVFLMIYAAFRLPSRLSLIFTACLIGGNILLLSSQGGSLNTIISNISIMLGLYVLFSSMRFRREARREAERNHAELAKMHVQLEHAHKELQKAHAELQEASVLSLRYAVLEERTRIARDIHDSIGHELTSVIVQLQSLPYILKSSKEDSEKVIQNVLSVARECLQEVRSVVHQMGRSESMVGLTALRGLIHQVEERSGLHVSLDTAGLSEESWPPNVSETIYRILQEALTNIIRHADASHAAAVISNDKSHLYVTITDDGQFTGSLTYGFGLTGMKERAEKAGGSLTFSAVQPSGLKIELSLPLMTTNKEQKDEQR</sequence>
<keyword evidence="5" id="KW-0547">Nucleotide-binding</keyword>
<evidence type="ECO:0000256" key="10">
    <source>
        <dbReference type="SAM" id="Phobius"/>
    </source>
</evidence>
<keyword evidence="6 13" id="KW-0418">Kinase</keyword>
<dbReference type="RefSeq" id="WP_003244524.1">
    <property type="nucleotide sequence ID" value="NC_000964.3"/>
</dbReference>
<feature type="transmembrane region" description="Helical" evidence="10">
    <location>
        <begin position="132"/>
        <end position="151"/>
    </location>
</feature>
<dbReference type="OrthoDB" id="199946at2"/>